<dbReference type="OrthoDB" id="9801455at2"/>
<reference evidence="2" key="1">
    <citation type="submission" date="2017-09" db="EMBL/GenBank/DDBJ databases">
        <title>FDA dAtabase for Regulatory Grade micrObial Sequences (FDA-ARGOS): Supporting development and validation of Infectious Disease Dx tests.</title>
        <authorList>
            <person name="Minogue T."/>
            <person name="Wolcott M."/>
            <person name="Wasieloski L."/>
            <person name="Aguilar W."/>
            <person name="Moore D."/>
            <person name="Tallon L."/>
            <person name="Sadzewicz L."/>
            <person name="Ott S."/>
            <person name="Zhao X."/>
            <person name="Nagaraj S."/>
            <person name="Vavikolanu K."/>
            <person name="Aluvathingal J."/>
            <person name="Nadendla S."/>
            <person name="Sichtig H."/>
        </authorList>
    </citation>
    <scope>NUCLEOTIDE SEQUENCE [LARGE SCALE GENOMIC DNA]</scope>
    <source>
        <strain evidence="2">FDAARGOS_394</strain>
    </source>
</reference>
<protein>
    <recommendedName>
        <fullName evidence="3">Glycosylase</fullName>
    </recommendedName>
</protein>
<dbReference type="Gene3D" id="2.115.10.20">
    <property type="entry name" value="Glycosyl hydrolase domain, family 43"/>
    <property type="match status" value="2"/>
</dbReference>
<dbReference type="SUPFAM" id="SSF75005">
    <property type="entry name" value="Arabinanase/levansucrase/invertase"/>
    <property type="match status" value="1"/>
</dbReference>
<proteinExistence type="predicted"/>
<dbReference type="STRING" id="1219032.GCA_001515545_04018"/>
<accession>A0A2A7USB5</accession>
<dbReference type="Proteomes" id="UP000220246">
    <property type="component" value="Unassembled WGS sequence"/>
</dbReference>
<dbReference type="PANTHER" id="PTHR35279:SF1">
    <property type="entry name" value="ARABINANASE_LEVANSUCRASE_INVERTASE"/>
    <property type="match status" value="1"/>
</dbReference>
<dbReference type="GeneID" id="80799940"/>
<dbReference type="InterPro" id="IPR023296">
    <property type="entry name" value="Glyco_hydro_beta-prop_sf"/>
</dbReference>
<comment type="caution">
    <text evidence="1">The sequence shown here is derived from an EMBL/GenBank/DDBJ whole genome shotgun (WGS) entry which is preliminary data.</text>
</comment>
<dbReference type="EMBL" id="PDEA01000001">
    <property type="protein sequence ID" value="PEH88051.1"/>
    <property type="molecule type" value="Genomic_DNA"/>
</dbReference>
<dbReference type="RefSeq" id="WP_066541742.1">
    <property type="nucleotide sequence ID" value="NZ_PDEA01000001.1"/>
</dbReference>
<name>A0A2A7USB5_COMTR</name>
<sequence>MRWKKLGKIFDPVEHQIPNNCVEFSQAPQSLVLQDRVRIYYSTREKDASGKYLSHVAYVDFSRDMKDIIGTSQHTVIPLGKLGCFDEHGIFPFNVLKDGDRVLAYTTGCNRKSSVPVDAAIGLAISHDEGQTFSRIGLGGPIVAATLHEPFLVADAFVQRYGDTFYMWYIYGTKWLKFADSGQHERVYKIAQATSPDGLHWNRDGKHIIESKLDENECQALPTVIFHAGKYHMYFCYREAHGFRKESGRGYRLGYAYSLDLIHWVRDDANAGIDLSDEGWDSEMQCYPHLFECDGKIYLIYNGNEFGRRGFGLAVLEN</sequence>
<gene>
    <name evidence="1" type="ORF">CRM82_04960</name>
</gene>
<keyword evidence="2" id="KW-1185">Reference proteome</keyword>
<dbReference type="PANTHER" id="PTHR35279">
    <property type="match status" value="1"/>
</dbReference>
<evidence type="ECO:0000313" key="1">
    <source>
        <dbReference type="EMBL" id="PEH88051.1"/>
    </source>
</evidence>
<evidence type="ECO:0008006" key="3">
    <source>
        <dbReference type="Google" id="ProtNLM"/>
    </source>
</evidence>
<organism evidence="1 2">
    <name type="scientific">Comamonas terrigena</name>
    <dbReference type="NCBI Taxonomy" id="32013"/>
    <lineage>
        <taxon>Bacteria</taxon>
        <taxon>Pseudomonadati</taxon>
        <taxon>Pseudomonadota</taxon>
        <taxon>Betaproteobacteria</taxon>
        <taxon>Burkholderiales</taxon>
        <taxon>Comamonadaceae</taxon>
        <taxon>Comamonas</taxon>
    </lineage>
</organism>
<evidence type="ECO:0000313" key="2">
    <source>
        <dbReference type="Proteomes" id="UP000220246"/>
    </source>
</evidence>
<dbReference type="AlphaFoldDB" id="A0A2A7USB5"/>